<evidence type="ECO:0000256" key="1">
    <source>
        <dbReference type="ARBA" id="ARBA00006432"/>
    </source>
</evidence>
<dbReference type="VEuPathDB" id="FungiDB:VP01_323g4"/>
<evidence type="ECO:0008006" key="7">
    <source>
        <dbReference type="Google" id="ProtNLM"/>
    </source>
</evidence>
<dbReference type="Pfam" id="PF13193">
    <property type="entry name" value="AMP-binding_C"/>
    <property type="match status" value="1"/>
</dbReference>
<gene>
    <name evidence="5" type="ORF">VP01_323g4</name>
</gene>
<keyword evidence="6" id="KW-1185">Reference proteome</keyword>
<dbReference type="GO" id="GO:0006631">
    <property type="term" value="P:fatty acid metabolic process"/>
    <property type="evidence" value="ECO:0007669"/>
    <property type="project" value="TreeGrafter"/>
</dbReference>
<dbReference type="OrthoDB" id="10253115at2759"/>
<dbReference type="EMBL" id="LAVV01008213">
    <property type="protein sequence ID" value="KNZ53427.1"/>
    <property type="molecule type" value="Genomic_DNA"/>
</dbReference>
<dbReference type="InterPro" id="IPR025110">
    <property type="entry name" value="AMP-bd_C"/>
</dbReference>
<comment type="similarity">
    <text evidence="1">Belongs to the ATP-dependent AMP-binding enzyme family.</text>
</comment>
<dbReference type="Gene3D" id="3.30.300.30">
    <property type="match status" value="1"/>
</dbReference>
<dbReference type="InterPro" id="IPR042099">
    <property type="entry name" value="ANL_N_sf"/>
</dbReference>
<sequence length="551" mass="60682">MTTSTLPSYLFQNQPQPRRPAVLLPPSTLLASEIPLSICYKELKDHTTSLATQLQSFAPPQTTVSLSLINSIEFVTSFLALAQDSFIAAPLNPAYTQDEAGKRFNIFNLILPVVSSPLLLLVHKGELSSTSKPSGAVLAARKLNIPISEVYFNLATCAIEFSGSPTHDTKLCRNQTRAPRENDVLLLLHTSGTTGRPKAVPLTHKNMISTTRNIQTTYDLSWSDRSFLVMPLFHVQYWLTRRATSSPCCKWVVCHTASLCRPDILARVCAHQSKFAYLVFCADLTCIHQPTIHQILLGLPPPSPLPKLRFIRSCSSALSPATHAQLERVFQTPVLEAYAMTEATHQMTSNPLPPAIVEKPGSVGKPVGIDLKILNFDKEEEVEEGEVCIRGPNVTSGYLNNPTANKSSFTVPGGYFRTGDRGKVDADGYLTITGRIKELINRGGEKISPIELDGALLSIEGVAEAVAFGVPDAKYGEVPWAVVVLRKLPHKPVPSEREIQHQLSRQLGNFKIPEKILIVDQIPKTATGKVQRRKISEMFFKKQQANPKARL</sequence>
<evidence type="ECO:0000259" key="4">
    <source>
        <dbReference type="Pfam" id="PF13193"/>
    </source>
</evidence>
<dbReference type="AlphaFoldDB" id="A0A0L6UYY1"/>
<accession>A0A0L6UYY1</accession>
<feature type="domain" description="AMP-dependent synthetase/ligase" evidence="3">
    <location>
        <begin position="37"/>
        <end position="399"/>
    </location>
</feature>
<evidence type="ECO:0000313" key="6">
    <source>
        <dbReference type="Proteomes" id="UP000037035"/>
    </source>
</evidence>
<dbReference type="InterPro" id="IPR000873">
    <property type="entry name" value="AMP-dep_synth/lig_dom"/>
</dbReference>
<dbReference type="PANTHER" id="PTHR43201">
    <property type="entry name" value="ACYL-COA SYNTHETASE"/>
    <property type="match status" value="1"/>
</dbReference>
<feature type="domain" description="AMP-binding enzyme C-terminal" evidence="4">
    <location>
        <begin position="451"/>
        <end position="529"/>
    </location>
</feature>
<evidence type="ECO:0000313" key="5">
    <source>
        <dbReference type="EMBL" id="KNZ53427.1"/>
    </source>
</evidence>
<organism evidence="5 6">
    <name type="scientific">Puccinia sorghi</name>
    <dbReference type="NCBI Taxonomy" id="27349"/>
    <lineage>
        <taxon>Eukaryota</taxon>
        <taxon>Fungi</taxon>
        <taxon>Dikarya</taxon>
        <taxon>Basidiomycota</taxon>
        <taxon>Pucciniomycotina</taxon>
        <taxon>Pucciniomycetes</taxon>
        <taxon>Pucciniales</taxon>
        <taxon>Pucciniaceae</taxon>
        <taxon>Puccinia</taxon>
    </lineage>
</organism>
<dbReference type="SUPFAM" id="SSF56801">
    <property type="entry name" value="Acetyl-CoA synthetase-like"/>
    <property type="match status" value="1"/>
</dbReference>
<evidence type="ECO:0000259" key="3">
    <source>
        <dbReference type="Pfam" id="PF00501"/>
    </source>
</evidence>
<dbReference type="InterPro" id="IPR020845">
    <property type="entry name" value="AMP-binding_CS"/>
</dbReference>
<protein>
    <recommendedName>
        <fullName evidence="7">AMP-dependent synthetase/ligase domain-containing protein</fullName>
    </recommendedName>
</protein>
<keyword evidence="2" id="KW-0436">Ligase</keyword>
<dbReference type="PROSITE" id="PS00455">
    <property type="entry name" value="AMP_BINDING"/>
    <property type="match status" value="1"/>
</dbReference>
<dbReference type="Gene3D" id="3.40.50.12780">
    <property type="entry name" value="N-terminal domain of ligase-like"/>
    <property type="match status" value="1"/>
</dbReference>
<dbReference type="Proteomes" id="UP000037035">
    <property type="component" value="Unassembled WGS sequence"/>
</dbReference>
<name>A0A0L6UYY1_9BASI</name>
<dbReference type="InterPro" id="IPR045851">
    <property type="entry name" value="AMP-bd_C_sf"/>
</dbReference>
<proteinExistence type="inferred from homology"/>
<evidence type="ECO:0000256" key="2">
    <source>
        <dbReference type="ARBA" id="ARBA00022598"/>
    </source>
</evidence>
<dbReference type="GO" id="GO:0031956">
    <property type="term" value="F:medium-chain fatty acid-CoA ligase activity"/>
    <property type="evidence" value="ECO:0007669"/>
    <property type="project" value="TreeGrafter"/>
</dbReference>
<dbReference type="Pfam" id="PF00501">
    <property type="entry name" value="AMP-binding"/>
    <property type="match status" value="1"/>
</dbReference>
<comment type="caution">
    <text evidence="5">The sequence shown here is derived from an EMBL/GenBank/DDBJ whole genome shotgun (WGS) entry which is preliminary data.</text>
</comment>
<reference evidence="5 6" key="1">
    <citation type="submission" date="2015-08" db="EMBL/GenBank/DDBJ databases">
        <title>Next Generation Sequencing and Analysis of the Genome of Puccinia sorghi L Schw, the Causal Agent of Maize Common Rust.</title>
        <authorList>
            <person name="Rochi L."/>
            <person name="Burguener G."/>
            <person name="Darino M."/>
            <person name="Turjanski A."/>
            <person name="Kreff E."/>
            <person name="Dieguez M.J."/>
            <person name="Sacco F."/>
        </authorList>
    </citation>
    <scope>NUCLEOTIDE SEQUENCE [LARGE SCALE GENOMIC DNA]</scope>
    <source>
        <strain evidence="5 6">RO10H11247</strain>
    </source>
</reference>
<dbReference type="STRING" id="27349.A0A0L6UYY1"/>
<dbReference type="PANTHER" id="PTHR43201:SF5">
    <property type="entry name" value="MEDIUM-CHAIN ACYL-COA LIGASE ACSF2, MITOCHONDRIAL"/>
    <property type="match status" value="1"/>
</dbReference>